<organism evidence="1 2">
    <name type="scientific">Apiospora hydei</name>
    <dbReference type="NCBI Taxonomy" id="1337664"/>
    <lineage>
        <taxon>Eukaryota</taxon>
        <taxon>Fungi</taxon>
        <taxon>Dikarya</taxon>
        <taxon>Ascomycota</taxon>
        <taxon>Pezizomycotina</taxon>
        <taxon>Sordariomycetes</taxon>
        <taxon>Xylariomycetidae</taxon>
        <taxon>Amphisphaeriales</taxon>
        <taxon>Apiosporaceae</taxon>
        <taxon>Apiospora</taxon>
    </lineage>
</organism>
<comment type="caution">
    <text evidence="1">The sequence shown here is derived from an EMBL/GenBank/DDBJ whole genome shotgun (WGS) entry which is preliminary data.</text>
</comment>
<evidence type="ECO:0000313" key="1">
    <source>
        <dbReference type="EMBL" id="KAK8071486.1"/>
    </source>
</evidence>
<dbReference type="RefSeq" id="XP_066665294.1">
    <property type="nucleotide sequence ID" value="XM_066816004.1"/>
</dbReference>
<name>A0ABR1VJQ9_9PEZI</name>
<accession>A0ABR1VJQ9</accession>
<proteinExistence type="predicted"/>
<keyword evidence="2" id="KW-1185">Reference proteome</keyword>
<protein>
    <submittedName>
        <fullName evidence="1">Uncharacterized protein</fullName>
    </submittedName>
</protein>
<dbReference type="Proteomes" id="UP001433268">
    <property type="component" value="Unassembled WGS sequence"/>
</dbReference>
<reference evidence="1 2" key="1">
    <citation type="submission" date="2023-01" db="EMBL/GenBank/DDBJ databases">
        <title>Analysis of 21 Apiospora genomes using comparative genomics revels a genus with tremendous synthesis potential of carbohydrate active enzymes and secondary metabolites.</title>
        <authorList>
            <person name="Sorensen T."/>
        </authorList>
    </citation>
    <scope>NUCLEOTIDE SEQUENCE [LARGE SCALE GENOMIC DNA]</scope>
    <source>
        <strain evidence="1 2">CBS 114990</strain>
    </source>
</reference>
<dbReference type="EMBL" id="JAQQWN010000008">
    <property type="protein sequence ID" value="KAK8071486.1"/>
    <property type="molecule type" value="Genomic_DNA"/>
</dbReference>
<sequence>MLLGPKDDSRLIPVDDVRLYEEVCGDVTRFIIRVFGEINVLKLCPLQMDRTYAIDWPIANWSTVRSQSKARK</sequence>
<gene>
    <name evidence="1" type="ORF">PG997_011689</name>
</gene>
<dbReference type="GeneID" id="92049064"/>
<evidence type="ECO:0000313" key="2">
    <source>
        <dbReference type="Proteomes" id="UP001433268"/>
    </source>
</evidence>